<evidence type="ECO:0000313" key="2">
    <source>
        <dbReference type="EMBL" id="MCI21161.1"/>
    </source>
</evidence>
<feature type="compositionally biased region" description="Polar residues" evidence="1">
    <location>
        <begin position="7"/>
        <end position="23"/>
    </location>
</feature>
<dbReference type="AlphaFoldDB" id="A0A392QA08"/>
<organism evidence="2 3">
    <name type="scientific">Trifolium medium</name>
    <dbReference type="NCBI Taxonomy" id="97028"/>
    <lineage>
        <taxon>Eukaryota</taxon>
        <taxon>Viridiplantae</taxon>
        <taxon>Streptophyta</taxon>
        <taxon>Embryophyta</taxon>
        <taxon>Tracheophyta</taxon>
        <taxon>Spermatophyta</taxon>
        <taxon>Magnoliopsida</taxon>
        <taxon>eudicotyledons</taxon>
        <taxon>Gunneridae</taxon>
        <taxon>Pentapetalae</taxon>
        <taxon>rosids</taxon>
        <taxon>fabids</taxon>
        <taxon>Fabales</taxon>
        <taxon>Fabaceae</taxon>
        <taxon>Papilionoideae</taxon>
        <taxon>50 kb inversion clade</taxon>
        <taxon>NPAAA clade</taxon>
        <taxon>Hologalegina</taxon>
        <taxon>IRL clade</taxon>
        <taxon>Trifolieae</taxon>
        <taxon>Trifolium</taxon>
    </lineage>
</organism>
<evidence type="ECO:0000313" key="3">
    <source>
        <dbReference type="Proteomes" id="UP000265520"/>
    </source>
</evidence>
<sequence length="29" mass="3210">VDHTDASKPNVTIPKTPNLQTALRAQKHK</sequence>
<feature type="region of interest" description="Disordered" evidence="1">
    <location>
        <begin position="1"/>
        <end position="29"/>
    </location>
</feature>
<comment type="caution">
    <text evidence="2">The sequence shown here is derived from an EMBL/GenBank/DDBJ whole genome shotgun (WGS) entry which is preliminary data.</text>
</comment>
<protein>
    <submittedName>
        <fullName evidence="2">Uncharacterized protein</fullName>
    </submittedName>
</protein>
<name>A0A392QA08_9FABA</name>
<dbReference type="Proteomes" id="UP000265520">
    <property type="component" value="Unassembled WGS sequence"/>
</dbReference>
<proteinExistence type="predicted"/>
<evidence type="ECO:0000256" key="1">
    <source>
        <dbReference type="SAM" id="MobiDB-lite"/>
    </source>
</evidence>
<keyword evidence="3" id="KW-1185">Reference proteome</keyword>
<accession>A0A392QA08</accession>
<reference evidence="2 3" key="1">
    <citation type="journal article" date="2018" name="Front. Plant Sci.">
        <title>Red Clover (Trifolium pratense) and Zigzag Clover (T. medium) - A Picture of Genomic Similarities and Differences.</title>
        <authorList>
            <person name="Dluhosova J."/>
            <person name="Istvanek J."/>
            <person name="Nedelnik J."/>
            <person name="Repkova J."/>
        </authorList>
    </citation>
    <scope>NUCLEOTIDE SEQUENCE [LARGE SCALE GENOMIC DNA]</scope>
    <source>
        <strain evidence="3">cv. 10/8</strain>
        <tissue evidence="2">Leaf</tissue>
    </source>
</reference>
<dbReference type="EMBL" id="LXQA010123574">
    <property type="protein sequence ID" value="MCI21161.1"/>
    <property type="molecule type" value="Genomic_DNA"/>
</dbReference>
<feature type="non-terminal residue" evidence="2">
    <location>
        <position position="1"/>
    </location>
</feature>